<dbReference type="EMBL" id="BSFE01000002">
    <property type="protein sequence ID" value="GLK51258.1"/>
    <property type="molecule type" value="Genomic_DNA"/>
</dbReference>
<dbReference type="NCBIfam" id="NF046025">
    <property type="entry name" value="HisPtaseChptCaul"/>
    <property type="match status" value="1"/>
</dbReference>
<evidence type="ECO:0000313" key="3">
    <source>
        <dbReference type="Proteomes" id="UP001143486"/>
    </source>
</evidence>
<accession>A0A9W6IJ97</accession>
<sequence length="223" mass="23451">MLDEFPSELTAEQLAALLCARLCHDLVSPVSALGAALSVLDDQDSADMHEDAMGLVRESARQAQAKLEFSRLAFGAGGSAPGILDTRELRRLTENMFSAFKPDIVWKVEASGLEKAAARLLLNLCTLGVDAAPRGGTVTVEATDAAGGARLRIVTEGPRARLEAGTALALEGQAPEHGFDGRSIQPYYTALIARSAGGRVSAHVDGERVEFVALVKPPEGMIG</sequence>
<dbReference type="RefSeq" id="WP_271185644.1">
    <property type="nucleotide sequence ID" value="NZ_BSFE01000002.1"/>
</dbReference>
<dbReference type="AlphaFoldDB" id="A0A9W6IJ97"/>
<dbReference type="Proteomes" id="UP001143486">
    <property type="component" value="Unassembled WGS sequence"/>
</dbReference>
<dbReference type="Gene3D" id="3.30.565.10">
    <property type="entry name" value="Histidine kinase-like ATPase, C-terminal domain"/>
    <property type="match status" value="1"/>
</dbReference>
<gene>
    <name evidence="2" type="ORF">GCM10017621_07660</name>
</gene>
<dbReference type="Gene3D" id="1.10.287.130">
    <property type="match status" value="1"/>
</dbReference>
<dbReference type="InterPro" id="IPR036890">
    <property type="entry name" value="HATPase_C_sf"/>
</dbReference>
<evidence type="ECO:0000313" key="2">
    <source>
        <dbReference type="EMBL" id="GLK51258.1"/>
    </source>
</evidence>
<organism evidence="2 3">
    <name type="scientific">Maricaulis virginensis</name>
    <dbReference type="NCBI Taxonomy" id="144022"/>
    <lineage>
        <taxon>Bacteria</taxon>
        <taxon>Pseudomonadati</taxon>
        <taxon>Pseudomonadota</taxon>
        <taxon>Alphaproteobacteria</taxon>
        <taxon>Maricaulales</taxon>
        <taxon>Maricaulaceae</taxon>
        <taxon>Maricaulis</taxon>
    </lineage>
</organism>
<keyword evidence="3" id="KW-1185">Reference proteome</keyword>
<proteinExistence type="predicted"/>
<comment type="caution">
    <text evidence="2">The sequence shown here is derived from an EMBL/GenBank/DDBJ whole genome shotgun (WGS) entry which is preliminary data.</text>
</comment>
<feature type="domain" description="Histidine phosphotransferase ChpT C-terminal" evidence="1">
    <location>
        <begin position="86"/>
        <end position="207"/>
    </location>
</feature>
<reference evidence="2" key="1">
    <citation type="journal article" date="2014" name="Int. J. Syst. Evol. Microbiol.">
        <title>Complete genome sequence of Corynebacterium casei LMG S-19264T (=DSM 44701T), isolated from a smear-ripened cheese.</title>
        <authorList>
            <consortium name="US DOE Joint Genome Institute (JGI-PGF)"/>
            <person name="Walter F."/>
            <person name="Albersmeier A."/>
            <person name="Kalinowski J."/>
            <person name="Ruckert C."/>
        </authorList>
    </citation>
    <scope>NUCLEOTIDE SEQUENCE</scope>
    <source>
        <strain evidence="2">VKM B-1513</strain>
    </source>
</reference>
<name>A0A9W6IJ97_9PROT</name>
<dbReference type="Pfam" id="PF10090">
    <property type="entry name" value="HPTransfase"/>
    <property type="match status" value="1"/>
</dbReference>
<reference evidence="2" key="2">
    <citation type="submission" date="2023-01" db="EMBL/GenBank/DDBJ databases">
        <authorList>
            <person name="Sun Q."/>
            <person name="Evtushenko L."/>
        </authorList>
    </citation>
    <scope>NUCLEOTIDE SEQUENCE</scope>
    <source>
        <strain evidence="2">VKM B-1513</strain>
    </source>
</reference>
<protein>
    <submittedName>
        <fullName evidence="2">Histidine phosphotransferase</fullName>
    </submittedName>
</protein>
<dbReference type="InterPro" id="IPR018762">
    <property type="entry name" value="ChpT_C"/>
</dbReference>
<evidence type="ECO:0000259" key="1">
    <source>
        <dbReference type="Pfam" id="PF10090"/>
    </source>
</evidence>